<feature type="region of interest" description="Disordered" evidence="1">
    <location>
        <begin position="56"/>
        <end position="80"/>
    </location>
</feature>
<dbReference type="EMBL" id="MN740684">
    <property type="protein sequence ID" value="QHU07303.1"/>
    <property type="molecule type" value="Genomic_DNA"/>
</dbReference>
<evidence type="ECO:0000313" key="2">
    <source>
        <dbReference type="EMBL" id="QHU07303.1"/>
    </source>
</evidence>
<organism evidence="2">
    <name type="scientific">viral metagenome</name>
    <dbReference type="NCBI Taxonomy" id="1070528"/>
    <lineage>
        <taxon>unclassified sequences</taxon>
        <taxon>metagenomes</taxon>
        <taxon>organismal metagenomes</taxon>
    </lineage>
</organism>
<proteinExistence type="predicted"/>
<dbReference type="AlphaFoldDB" id="A0A6C0JPK5"/>
<accession>A0A6C0JPK5</accession>
<reference evidence="2" key="1">
    <citation type="journal article" date="2020" name="Nature">
        <title>Giant virus diversity and host interactions through global metagenomics.</title>
        <authorList>
            <person name="Schulz F."/>
            <person name="Roux S."/>
            <person name="Paez-Espino D."/>
            <person name="Jungbluth S."/>
            <person name="Walsh D.A."/>
            <person name="Denef V.J."/>
            <person name="McMahon K.D."/>
            <person name="Konstantinidis K.T."/>
            <person name="Eloe-Fadrosh E.A."/>
            <person name="Kyrpides N.C."/>
            <person name="Woyke T."/>
        </authorList>
    </citation>
    <scope>NUCLEOTIDE SEQUENCE</scope>
    <source>
        <strain evidence="2">GVMAG-S-1040241-154</strain>
    </source>
</reference>
<sequence>MKNKIINLKCIDDYNNYLSLILESNINGLLKILNLDYKIEIPESNFFSDEEILFNTEESEESENEEKKSYNDSEIFNPYD</sequence>
<evidence type="ECO:0000256" key="1">
    <source>
        <dbReference type="SAM" id="MobiDB-lite"/>
    </source>
</evidence>
<protein>
    <submittedName>
        <fullName evidence="2">Uncharacterized protein</fullName>
    </submittedName>
</protein>
<name>A0A6C0JPK5_9ZZZZ</name>